<feature type="transmembrane region" description="Helical" evidence="7">
    <location>
        <begin position="123"/>
        <end position="143"/>
    </location>
</feature>
<dbReference type="PANTHER" id="PTHR43005:SF1">
    <property type="entry name" value="SPERMIDINE_PUTRESCINE TRANSPORT SYSTEM PERMEASE PROTEIN"/>
    <property type="match status" value="1"/>
</dbReference>
<feature type="transmembrane region" description="Helical" evidence="7">
    <location>
        <begin position="175"/>
        <end position="200"/>
    </location>
</feature>
<dbReference type="PROSITE" id="PS50928">
    <property type="entry name" value="ABC_TM1"/>
    <property type="match status" value="1"/>
</dbReference>
<feature type="transmembrane region" description="Helical" evidence="7">
    <location>
        <begin position="249"/>
        <end position="269"/>
    </location>
</feature>
<dbReference type="InterPro" id="IPR000515">
    <property type="entry name" value="MetI-like"/>
</dbReference>
<feature type="transmembrane region" description="Helical" evidence="7">
    <location>
        <begin position="149"/>
        <end position="168"/>
    </location>
</feature>
<keyword evidence="10" id="KW-1185">Reference proteome</keyword>
<organism evidence="9 10">
    <name type="scientific">Oceanobacillus aidingensis</name>
    <dbReference type="NCBI Taxonomy" id="645964"/>
    <lineage>
        <taxon>Bacteria</taxon>
        <taxon>Bacillati</taxon>
        <taxon>Bacillota</taxon>
        <taxon>Bacilli</taxon>
        <taxon>Bacillales</taxon>
        <taxon>Bacillaceae</taxon>
        <taxon>Oceanobacillus</taxon>
    </lineage>
</organism>
<dbReference type="EMBL" id="JBHSFT010000001">
    <property type="protein sequence ID" value="MFC4660730.1"/>
    <property type="molecule type" value="Genomic_DNA"/>
</dbReference>
<feature type="transmembrane region" description="Helical" evidence="7">
    <location>
        <begin position="220"/>
        <end position="242"/>
    </location>
</feature>
<keyword evidence="6 7" id="KW-0472">Membrane</keyword>
<dbReference type="Pfam" id="PF00528">
    <property type="entry name" value="BPD_transp_1"/>
    <property type="match status" value="1"/>
</dbReference>
<evidence type="ECO:0000313" key="10">
    <source>
        <dbReference type="Proteomes" id="UP001595988"/>
    </source>
</evidence>
<dbReference type="InterPro" id="IPR035906">
    <property type="entry name" value="MetI-like_sf"/>
</dbReference>
<evidence type="ECO:0000313" key="9">
    <source>
        <dbReference type="EMBL" id="MFC4660730.1"/>
    </source>
</evidence>
<dbReference type="RefSeq" id="WP_379542050.1">
    <property type="nucleotide sequence ID" value="NZ_JBHSFT010000001.1"/>
</dbReference>
<evidence type="ECO:0000256" key="5">
    <source>
        <dbReference type="ARBA" id="ARBA00022989"/>
    </source>
</evidence>
<dbReference type="PANTHER" id="PTHR43005">
    <property type="entry name" value="BLR7065 PROTEIN"/>
    <property type="match status" value="1"/>
</dbReference>
<feature type="domain" description="ABC transmembrane type-1" evidence="8">
    <location>
        <begin position="86"/>
        <end position="300"/>
    </location>
</feature>
<evidence type="ECO:0000256" key="7">
    <source>
        <dbReference type="RuleBase" id="RU363032"/>
    </source>
</evidence>
<dbReference type="SUPFAM" id="SSF161098">
    <property type="entry name" value="MetI-like"/>
    <property type="match status" value="1"/>
</dbReference>
<keyword evidence="2 7" id="KW-0813">Transport</keyword>
<gene>
    <name evidence="9" type="ORF">ACFO3P_00590</name>
</gene>
<keyword evidence="3" id="KW-1003">Cell membrane</keyword>
<sequence length="310" mass="35437">MKKEIKQQVNKIGYRNKKNRAMKWTSYLFVLPSAIFTLVFLVFPILYNIFLSFKNVTMMNLRSGSEFIGIDNYLKIINDPLFYTSLKNSIIFTIACMLFQFVIGFALALFLNKDFPGRNLFRSMLLLGWMIPIVITGTIYKWMLAGDTGVFNFIMEYLGIIDSPIYWLTDENMALVGTIIANIWIGIPFNMLILLAGLQGLPTQLYEAAKIDGASRFKQFIFITLPLMKPTIQILLMLTMIYTFKVFDLIFVMTGGGPVDATTIFPLYAYQEAFTNYDLSVGAAISSVMFVLLTIFALVYLYISRKEDKN</sequence>
<protein>
    <submittedName>
        <fullName evidence="9">Carbohydrate ABC transporter permease</fullName>
    </submittedName>
</protein>
<comment type="similarity">
    <text evidence="7">Belongs to the binding-protein-dependent transport system permease family.</text>
</comment>
<keyword evidence="4 7" id="KW-0812">Transmembrane</keyword>
<evidence type="ECO:0000256" key="6">
    <source>
        <dbReference type="ARBA" id="ARBA00023136"/>
    </source>
</evidence>
<comment type="subcellular location">
    <subcellularLocation>
        <location evidence="1 7">Cell membrane</location>
        <topology evidence="1 7">Multi-pass membrane protein</topology>
    </subcellularLocation>
</comment>
<accession>A0ABV9JSH6</accession>
<dbReference type="Proteomes" id="UP001595988">
    <property type="component" value="Unassembled WGS sequence"/>
</dbReference>
<evidence type="ECO:0000256" key="3">
    <source>
        <dbReference type="ARBA" id="ARBA00022475"/>
    </source>
</evidence>
<evidence type="ECO:0000256" key="2">
    <source>
        <dbReference type="ARBA" id="ARBA00022448"/>
    </source>
</evidence>
<feature type="transmembrane region" description="Helical" evidence="7">
    <location>
        <begin position="27"/>
        <end position="50"/>
    </location>
</feature>
<reference evidence="10" key="1">
    <citation type="journal article" date="2019" name="Int. J. Syst. Evol. Microbiol.">
        <title>The Global Catalogue of Microorganisms (GCM) 10K type strain sequencing project: providing services to taxonomists for standard genome sequencing and annotation.</title>
        <authorList>
            <consortium name="The Broad Institute Genomics Platform"/>
            <consortium name="The Broad Institute Genome Sequencing Center for Infectious Disease"/>
            <person name="Wu L."/>
            <person name="Ma J."/>
        </authorList>
    </citation>
    <scope>NUCLEOTIDE SEQUENCE [LARGE SCALE GENOMIC DNA]</scope>
    <source>
        <strain evidence="10">CCUG 37257</strain>
    </source>
</reference>
<dbReference type="Gene3D" id="1.10.3720.10">
    <property type="entry name" value="MetI-like"/>
    <property type="match status" value="1"/>
</dbReference>
<evidence type="ECO:0000256" key="1">
    <source>
        <dbReference type="ARBA" id="ARBA00004651"/>
    </source>
</evidence>
<feature type="transmembrane region" description="Helical" evidence="7">
    <location>
        <begin position="90"/>
        <end position="111"/>
    </location>
</feature>
<evidence type="ECO:0000256" key="4">
    <source>
        <dbReference type="ARBA" id="ARBA00022692"/>
    </source>
</evidence>
<keyword evidence="5 7" id="KW-1133">Transmembrane helix</keyword>
<dbReference type="CDD" id="cd06261">
    <property type="entry name" value="TM_PBP2"/>
    <property type="match status" value="1"/>
</dbReference>
<evidence type="ECO:0000259" key="8">
    <source>
        <dbReference type="PROSITE" id="PS50928"/>
    </source>
</evidence>
<feature type="transmembrane region" description="Helical" evidence="7">
    <location>
        <begin position="281"/>
        <end position="303"/>
    </location>
</feature>
<name>A0ABV9JSH6_9BACI</name>
<proteinExistence type="inferred from homology"/>
<comment type="caution">
    <text evidence="9">The sequence shown here is derived from an EMBL/GenBank/DDBJ whole genome shotgun (WGS) entry which is preliminary data.</text>
</comment>